<reference evidence="7" key="1">
    <citation type="submission" date="2020-03" db="EMBL/GenBank/DDBJ databases">
        <title>A high-quality chromosome-level genome assembly of a woody plant with both climbing and erect habits, Rhamnella rubrinervis.</title>
        <authorList>
            <person name="Lu Z."/>
            <person name="Yang Y."/>
            <person name="Zhu X."/>
            <person name="Sun Y."/>
        </authorList>
    </citation>
    <scope>NUCLEOTIDE SEQUENCE</scope>
    <source>
        <strain evidence="7">BYM</strain>
        <tissue evidence="7">Leaf</tissue>
    </source>
</reference>
<dbReference type="Pfam" id="PF09811">
    <property type="entry name" value="Yae1_N"/>
    <property type="match status" value="1"/>
</dbReference>
<keyword evidence="4" id="KW-0539">Nucleus</keyword>
<sequence>MPTGATDIVKMKGSFAEELYSESLQKKIETDPMPSAKTNHSDSYDGDRDDFWHEDGSLWDGADQEVAKESELDREWQRRHDQFHTIGYRDGLIAGKEAAAQDGFNTGFKESVIEGYNWGLVRGVTSALALLPDGLKERLIDPQEKRTEFQKLYESAHSLSTQDALRLFNDALMAKKAAEQGEKAEVISFIEGLQEQRSERNPLENYSAELRSLLLESPAIEVHFSVDK</sequence>
<organism evidence="7 8">
    <name type="scientific">Rhamnella rubrinervis</name>
    <dbReference type="NCBI Taxonomy" id="2594499"/>
    <lineage>
        <taxon>Eukaryota</taxon>
        <taxon>Viridiplantae</taxon>
        <taxon>Streptophyta</taxon>
        <taxon>Embryophyta</taxon>
        <taxon>Tracheophyta</taxon>
        <taxon>Spermatophyta</taxon>
        <taxon>Magnoliopsida</taxon>
        <taxon>eudicotyledons</taxon>
        <taxon>Gunneridae</taxon>
        <taxon>Pentapetalae</taxon>
        <taxon>rosids</taxon>
        <taxon>fabids</taxon>
        <taxon>Rosales</taxon>
        <taxon>Rhamnaceae</taxon>
        <taxon>rhamnoid group</taxon>
        <taxon>Rhamneae</taxon>
        <taxon>Rhamnella</taxon>
    </lineage>
</organism>
<dbReference type="AlphaFoldDB" id="A0A8K0E124"/>
<comment type="subcellular location">
    <subcellularLocation>
        <location evidence="2">Cytoplasm</location>
    </subcellularLocation>
    <subcellularLocation>
        <location evidence="1">Nucleus</location>
    </subcellularLocation>
</comment>
<dbReference type="PANTHER" id="PTHR18829:SF0">
    <property type="entry name" value="PROTEIN YAE1 HOMOLOG"/>
    <property type="match status" value="1"/>
</dbReference>
<protein>
    <recommendedName>
        <fullName evidence="6">Essential protein Yae1 N-terminal domain-containing protein</fullName>
    </recommendedName>
</protein>
<evidence type="ECO:0000256" key="4">
    <source>
        <dbReference type="ARBA" id="ARBA00023242"/>
    </source>
</evidence>
<dbReference type="Proteomes" id="UP000796880">
    <property type="component" value="Unassembled WGS sequence"/>
</dbReference>
<dbReference type="EMBL" id="VOIH02000009">
    <property type="protein sequence ID" value="KAF3437460.1"/>
    <property type="molecule type" value="Genomic_DNA"/>
</dbReference>
<comment type="caution">
    <text evidence="7">The sequence shown here is derived from an EMBL/GenBank/DDBJ whole genome shotgun (WGS) entry which is preliminary data.</text>
</comment>
<dbReference type="InterPro" id="IPR038881">
    <property type="entry name" value="Yae1-like"/>
</dbReference>
<evidence type="ECO:0000313" key="8">
    <source>
        <dbReference type="Proteomes" id="UP000796880"/>
    </source>
</evidence>
<evidence type="ECO:0000256" key="1">
    <source>
        <dbReference type="ARBA" id="ARBA00004123"/>
    </source>
</evidence>
<evidence type="ECO:0000259" key="6">
    <source>
        <dbReference type="Pfam" id="PF09811"/>
    </source>
</evidence>
<keyword evidence="3" id="KW-0963">Cytoplasm</keyword>
<dbReference type="GO" id="GO:0005634">
    <property type="term" value="C:nucleus"/>
    <property type="evidence" value="ECO:0007669"/>
    <property type="project" value="UniProtKB-SubCell"/>
</dbReference>
<feature type="domain" description="Essential protein Yae1 N-terminal" evidence="6">
    <location>
        <begin position="87"/>
        <end position="124"/>
    </location>
</feature>
<dbReference type="PANTHER" id="PTHR18829">
    <property type="entry name" value="PROTEIN YAE1 HOMOLOG"/>
    <property type="match status" value="1"/>
</dbReference>
<evidence type="ECO:0000256" key="2">
    <source>
        <dbReference type="ARBA" id="ARBA00004496"/>
    </source>
</evidence>
<gene>
    <name evidence="7" type="ORF">FNV43_RR20213</name>
</gene>
<dbReference type="OrthoDB" id="20086at2759"/>
<keyword evidence="8" id="KW-1185">Reference proteome</keyword>
<proteinExistence type="predicted"/>
<dbReference type="InterPro" id="IPR019191">
    <property type="entry name" value="Essential_protein_Yae1_N"/>
</dbReference>
<accession>A0A8K0E124</accession>
<name>A0A8K0E124_9ROSA</name>
<evidence type="ECO:0000256" key="3">
    <source>
        <dbReference type="ARBA" id="ARBA00022490"/>
    </source>
</evidence>
<evidence type="ECO:0000256" key="5">
    <source>
        <dbReference type="SAM" id="MobiDB-lite"/>
    </source>
</evidence>
<feature type="region of interest" description="Disordered" evidence="5">
    <location>
        <begin position="23"/>
        <end position="47"/>
    </location>
</feature>
<dbReference type="GO" id="GO:0005737">
    <property type="term" value="C:cytoplasm"/>
    <property type="evidence" value="ECO:0007669"/>
    <property type="project" value="UniProtKB-SubCell"/>
</dbReference>
<evidence type="ECO:0000313" key="7">
    <source>
        <dbReference type="EMBL" id="KAF3437460.1"/>
    </source>
</evidence>